<feature type="transmembrane region" description="Helical" evidence="6">
    <location>
        <begin position="125"/>
        <end position="151"/>
    </location>
</feature>
<keyword evidence="3 6" id="KW-1133">Transmembrane helix</keyword>
<evidence type="ECO:0000256" key="1">
    <source>
        <dbReference type="ARBA" id="ARBA00004141"/>
    </source>
</evidence>
<comment type="subcellular location">
    <subcellularLocation>
        <location evidence="6">Cell membrane</location>
        <topology evidence="6">Multi-pass membrane protein</topology>
    </subcellularLocation>
    <subcellularLocation>
        <location evidence="1">Membrane</location>
        <topology evidence="1">Multi-pass membrane protein</topology>
    </subcellularLocation>
</comment>
<evidence type="ECO:0000259" key="7">
    <source>
        <dbReference type="PROSITE" id="PS51012"/>
    </source>
</evidence>
<protein>
    <recommendedName>
        <fullName evidence="6">Transport permease protein</fullName>
    </recommendedName>
</protein>
<keyword evidence="5" id="KW-0046">Antibiotic resistance</keyword>
<feature type="transmembrane region" description="Helical" evidence="6">
    <location>
        <begin position="262"/>
        <end position="280"/>
    </location>
</feature>
<keyword evidence="6" id="KW-0813">Transport</keyword>
<feature type="transmembrane region" description="Helical" evidence="6">
    <location>
        <begin position="81"/>
        <end position="104"/>
    </location>
</feature>
<evidence type="ECO:0000256" key="3">
    <source>
        <dbReference type="ARBA" id="ARBA00022989"/>
    </source>
</evidence>
<evidence type="ECO:0000313" key="9">
    <source>
        <dbReference type="Proteomes" id="UP001595990"/>
    </source>
</evidence>
<gene>
    <name evidence="8" type="ORF">ACFPEN_26455</name>
</gene>
<feature type="transmembrane region" description="Helical" evidence="6">
    <location>
        <begin position="46"/>
        <end position="69"/>
    </location>
</feature>
<dbReference type="PRINTS" id="PR00164">
    <property type="entry name" value="ABC2TRNSPORT"/>
</dbReference>
<name>A0ABV9BR03_9ACTN</name>
<dbReference type="PIRSF" id="PIRSF006648">
    <property type="entry name" value="DrrB"/>
    <property type="match status" value="1"/>
</dbReference>
<evidence type="ECO:0000256" key="6">
    <source>
        <dbReference type="RuleBase" id="RU361157"/>
    </source>
</evidence>
<dbReference type="Pfam" id="PF01061">
    <property type="entry name" value="ABC2_membrane"/>
    <property type="match status" value="1"/>
</dbReference>
<sequence>MTTTAHAPHITTSEPPPAKRRLSGELRAVKVVWQREMIRFLRNRSLMAMNLLQPALTLLVLGTGLNALVATPTGTGDYRAYLFPGVLVMTVQMPAVAAGASIIWDCETGFLREMLVAPVRRSSLLLGKCLGGATVASCQGLVVLSLAWTAHVPYRPALIATLIGELAVTALTLTALGSLAAVCITRIQTFQAVMSFALTPMVFLSGAMFPLADLPAWLAALCLVNPMTYTVDLLRHAVAAHVSGPTAAGAITWPTGWQPSTAVELAITVTIGLAALTLAARRFSRPR</sequence>
<feature type="transmembrane region" description="Helical" evidence="6">
    <location>
        <begin position="157"/>
        <end position="184"/>
    </location>
</feature>
<dbReference type="InterPro" id="IPR051784">
    <property type="entry name" value="Nod_factor_ABC_transporter"/>
</dbReference>
<keyword evidence="2 6" id="KW-0812">Transmembrane</keyword>
<keyword evidence="4 6" id="KW-0472">Membrane</keyword>
<comment type="caution">
    <text evidence="8">The sequence shown here is derived from an EMBL/GenBank/DDBJ whole genome shotgun (WGS) entry which is preliminary data.</text>
</comment>
<dbReference type="InterPro" id="IPR013525">
    <property type="entry name" value="ABC2_TM"/>
</dbReference>
<evidence type="ECO:0000256" key="2">
    <source>
        <dbReference type="ARBA" id="ARBA00022692"/>
    </source>
</evidence>
<dbReference type="RefSeq" id="WP_358218781.1">
    <property type="nucleotide sequence ID" value="NZ_JBHSFS010000014.1"/>
</dbReference>
<reference evidence="9" key="1">
    <citation type="journal article" date="2019" name="Int. J. Syst. Evol. Microbiol.">
        <title>The Global Catalogue of Microorganisms (GCM) 10K type strain sequencing project: providing services to taxonomists for standard genome sequencing and annotation.</title>
        <authorList>
            <consortium name="The Broad Institute Genomics Platform"/>
            <consortium name="The Broad Institute Genome Sequencing Center for Infectious Disease"/>
            <person name="Wu L."/>
            <person name="Ma J."/>
        </authorList>
    </citation>
    <scope>NUCLEOTIDE SEQUENCE [LARGE SCALE GENOMIC DNA]</scope>
    <source>
        <strain evidence="9">CECT 8064</strain>
    </source>
</reference>
<accession>A0ABV9BR03</accession>
<feature type="domain" description="ABC transmembrane type-2" evidence="7">
    <location>
        <begin position="45"/>
        <end position="286"/>
    </location>
</feature>
<dbReference type="Proteomes" id="UP001595990">
    <property type="component" value="Unassembled WGS sequence"/>
</dbReference>
<evidence type="ECO:0000256" key="4">
    <source>
        <dbReference type="ARBA" id="ARBA00023136"/>
    </source>
</evidence>
<evidence type="ECO:0000313" key="8">
    <source>
        <dbReference type="EMBL" id="MFC4516461.1"/>
    </source>
</evidence>
<organism evidence="8 9">
    <name type="scientific">Streptomyces ehimensis</name>
    <dbReference type="NCBI Taxonomy" id="68195"/>
    <lineage>
        <taxon>Bacteria</taxon>
        <taxon>Bacillati</taxon>
        <taxon>Actinomycetota</taxon>
        <taxon>Actinomycetes</taxon>
        <taxon>Kitasatosporales</taxon>
        <taxon>Streptomycetaceae</taxon>
        <taxon>Streptomyces</taxon>
    </lineage>
</organism>
<proteinExistence type="inferred from homology"/>
<dbReference type="InterPro" id="IPR047817">
    <property type="entry name" value="ABC2_TM_bact-type"/>
</dbReference>
<keyword evidence="9" id="KW-1185">Reference proteome</keyword>
<dbReference type="PROSITE" id="PS51012">
    <property type="entry name" value="ABC_TM2"/>
    <property type="match status" value="1"/>
</dbReference>
<evidence type="ECO:0000256" key="5">
    <source>
        <dbReference type="ARBA" id="ARBA00023251"/>
    </source>
</evidence>
<comment type="similarity">
    <text evidence="6">Belongs to the ABC-2 integral membrane protein family.</text>
</comment>
<keyword evidence="6" id="KW-1003">Cell membrane</keyword>
<feature type="transmembrane region" description="Helical" evidence="6">
    <location>
        <begin position="196"/>
        <end position="218"/>
    </location>
</feature>
<dbReference type="PANTHER" id="PTHR43229:SF2">
    <property type="entry name" value="NODULATION PROTEIN J"/>
    <property type="match status" value="1"/>
</dbReference>
<dbReference type="InterPro" id="IPR000412">
    <property type="entry name" value="ABC_2_transport"/>
</dbReference>
<dbReference type="PANTHER" id="PTHR43229">
    <property type="entry name" value="NODULATION PROTEIN J"/>
    <property type="match status" value="1"/>
</dbReference>
<dbReference type="EMBL" id="JBHSFS010000014">
    <property type="protein sequence ID" value="MFC4516461.1"/>
    <property type="molecule type" value="Genomic_DNA"/>
</dbReference>